<dbReference type="AlphaFoldDB" id="A0A7R9GZ69"/>
<accession>A0A7R9GZ69</accession>
<sequence>MHIVARPQILFAVSGDQSCRLACFLAPYVALVLQLNGKEKLRPESCKISAASTEPLTKIQAQDLILRLTDEERRALLSALQEFQSEKMKAEYEGQVIRTKEALDCDKTHTQIPSYSLTAVLFDTTGPRLSGSSLHLDLYCREHC</sequence>
<organism evidence="1">
    <name type="scientific">Timema poppense</name>
    <name type="common">Walking stick</name>
    <dbReference type="NCBI Taxonomy" id="170557"/>
    <lineage>
        <taxon>Eukaryota</taxon>
        <taxon>Metazoa</taxon>
        <taxon>Ecdysozoa</taxon>
        <taxon>Arthropoda</taxon>
        <taxon>Hexapoda</taxon>
        <taxon>Insecta</taxon>
        <taxon>Pterygota</taxon>
        <taxon>Neoptera</taxon>
        <taxon>Polyneoptera</taxon>
        <taxon>Phasmatodea</taxon>
        <taxon>Timematodea</taxon>
        <taxon>Timematoidea</taxon>
        <taxon>Timematidae</taxon>
        <taxon>Timema</taxon>
    </lineage>
</organism>
<protein>
    <submittedName>
        <fullName evidence="1">Uncharacterized protein</fullName>
    </submittedName>
</protein>
<name>A0A7R9GZ69_TIMPO</name>
<proteinExistence type="predicted"/>
<reference evidence="1" key="1">
    <citation type="submission" date="2020-11" db="EMBL/GenBank/DDBJ databases">
        <authorList>
            <person name="Tran Van P."/>
        </authorList>
    </citation>
    <scope>NUCLEOTIDE SEQUENCE</scope>
</reference>
<gene>
    <name evidence="1" type="ORF">TPSB3V08_LOCUS2482</name>
</gene>
<evidence type="ECO:0000313" key="1">
    <source>
        <dbReference type="EMBL" id="CAD7400109.1"/>
    </source>
</evidence>
<dbReference type="EMBL" id="OD000980">
    <property type="protein sequence ID" value="CAD7400109.1"/>
    <property type="molecule type" value="Genomic_DNA"/>
</dbReference>